<organism evidence="4">
    <name type="scientific">Gongylonema pulchrum</name>
    <dbReference type="NCBI Taxonomy" id="637853"/>
    <lineage>
        <taxon>Eukaryota</taxon>
        <taxon>Metazoa</taxon>
        <taxon>Ecdysozoa</taxon>
        <taxon>Nematoda</taxon>
        <taxon>Chromadorea</taxon>
        <taxon>Rhabditida</taxon>
        <taxon>Spirurina</taxon>
        <taxon>Spiruromorpha</taxon>
        <taxon>Spiruroidea</taxon>
        <taxon>Gongylonematidae</taxon>
        <taxon>Gongylonema</taxon>
    </lineage>
</organism>
<proteinExistence type="predicted"/>
<dbReference type="InterPro" id="IPR049092">
    <property type="entry name" value="MIOS_a-sol"/>
</dbReference>
<feature type="domain" description="MIOS-like alpha-solenoid" evidence="1">
    <location>
        <begin position="44"/>
        <end position="181"/>
    </location>
</feature>
<name>A0A183E9W3_9BILA</name>
<dbReference type="Pfam" id="PF21719">
    <property type="entry name" value="MIOS_a-sol"/>
    <property type="match status" value="1"/>
</dbReference>
<dbReference type="Proteomes" id="UP000271098">
    <property type="component" value="Unassembled WGS sequence"/>
</dbReference>
<accession>A0A183E9W3</accession>
<protein>
    <submittedName>
        <fullName evidence="4">Protein kinase domain-containing protein</fullName>
    </submittedName>
</protein>
<dbReference type="EMBL" id="UYRT01085643">
    <property type="protein sequence ID" value="VDN30388.1"/>
    <property type="molecule type" value="Genomic_DNA"/>
</dbReference>
<dbReference type="AlphaFoldDB" id="A0A183E9W3"/>
<keyword evidence="3" id="KW-1185">Reference proteome</keyword>
<dbReference type="OrthoDB" id="341486at2759"/>
<reference evidence="2 3" key="2">
    <citation type="submission" date="2018-11" db="EMBL/GenBank/DDBJ databases">
        <authorList>
            <consortium name="Pathogen Informatics"/>
        </authorList>
    </citation>
    <scope>NUCLEOTIDE SEQUENCE [LARGE SCALE GENOMIC DNA]</scope>
</reference>
<sequence>VKKFLTGDYSAQSHIAYASENHLNFCSTAIPEGSNPDVDISHVMRSRADRGFGTPPATTLEVINSCPYATADMKWLWKWIGSMSSIPDWKPSVYETLFPGVMDIMQHSLDPEKEELTTERIFVVDPLLGRTRLFRGKERDRVLRMCGWPALFDHVQLDAFVEENAVQRCTQSRAVAAALITANSAKMKKVSFFKNYSLQPLVFGFWWLFDALKNFKRCYEFRALLSLFLVK</sequence>
<gene>
    <name evidence="2" type="ORF">GPUH_LOCUS17754</name>
</gene>
<evidence type="ECO:0000313" key="4">
    <source>
        <dbReference type="WBParaSite" id="GPUH_0001777701-mRNA-1"/>
    </source>
</evidence>
<reference evidence="4" key="1">
    <citation type="submission" date="2016-06" db="UniProtKB">
        <authorList>
            <consortium name="WormBaseParasite"/>
        </authorList>
    </citation>
    <scope>IDENTIFICATION</scope>
</reference>
<evidence type="ECO:0000313" key="3">
    <source>
        <dbReference type="Proteomes" id="UP000271098"/>
    </source>
</evidence>
<evidence type="ECO:0000313" key="2">
    <source>
        <dbReference type="EMBL" id="VDN30388.1"/>
    </source>
</evidence>
<dbReference type="WBParaSite" id="GPUH_0001777701-mRNA-1">
    <property type="protein sequence ID" value="GPUH_0001777701-mRNA-1"/>
    <property type="gene ID" value="GPUH_0001777701"/>
</dbReference>
<evidence type="ECO:0000259" key="1">
    <source>
        <dbReference type="Pfam" id="PF21719"/>
    </source>
</evidence>